<evidence type="ECO:0000313" key="3">
    <source>
        <dbReference type="Proteomes" id="UP001648503"/>
    </source>
</evidence>
<name>A0ABQ8F7J9_9FUNG</name>
<feature type="compositionally biased region" description="Polar residues" evidence="1">
    <location>
        <begin position="224"/>
        <end position="234"/>
    </location>
</feature>
<feature type="compositionally biased region" description="Acidic residues" evidence="1">
    <location>
        <begin position="495"/>
        <end position="516"/>
    </location>
</feature>
<evidence type="ECO:0000313" key="2">
    <source>
        <dbReference type="EMBL" id="KAH6593581.1"/>
    </source>
</evidence>
<feature type="compositionally biased region" description="Polar residues" evidence="1">
    <location>
        <begin position="565"/>
        <end position="579"/>
    </location>
</feature>
<feature type="region of interest" description="Disordered" evidence="1">
    <location>
        <begin position="565"/>
        <end position="594"/>
    </location>
</feature>
<feature type="compositionally biased region" description="Low complexity" evidence="1">
    <location>
        <begin position="385"/>
        <end position="397"/>
    </location>
</feature>
<feature type="compositionally biased region" description="Low complexity" evidence="1">
    <location>
        <begin position="526"/>
        <end position="538"/>
    </location>
</feature>
<accession>A0ABQ8F7J9</accession>
<feature type="region of interest" description="Disordered" evidence="1">
    <location>
        <begin position="486"/>
        <end position="545"/>
    </location>
</feature>
<comment type="caution">
    <text evidence="2">The sequence shown here is derived from an EMBL/GenBank/DDBJ whole genome shotgun (WGS) entry which is preliminary data.</text>
</comment>
<sequence length="768" mass="82704">MSDPTHPALIFTQPAYLPSPISPVNAGYGSASLECNVSPLAVSSHSCDEQTQQDGLETTARVLFANTPERVLPAVVIPVATMEVDTDKDTSVSNEASSMKYSDHCEEEPSSVSQSMKFTTPIHTPHRASTHLITDPIQSLQNAIKPTSVETSTTPNTYIQGSKTTVSDMFYYPDALTLLAESAIAHAENRDPQPGIVPTHYVQVDIEAPNAPLKFPITTLHTSTPTNDPSTYPAITSDGTSGGVSGGSMTPLRHGISRYAPYGTRFAATMQDGTVRVSHISGDLANRARTRNDRGARVDLDLIAHEGEMEQLRRTWTFCQLCLVDSGVRPGPSDVLAYLRRIGIDGDYRKGGDFKLLQRNASNFFKRMVEYGRRVMAGETFGCDNSGSNSSTSSSGGVEDVSMVDSCEPRIRMSDRVENGGTAFIPKYSNYDGVMAILDAASSIAKHDANVAIGSASSARWNSGINGGVPPRASTICRNTTTSTGVTADAHLDSDSGESEFDWGVEDEEIDIDDSDKDYFDKKPRASTAARRSAPSATGGKCSTYKRTSTKQASCTSLMTSGSTVVEPSSLANNPTDTVTGVPLSENSSETTTGTSLAMRSLYSKGLSRHSPYGTRFSAQMENGVFRESFLAGDLVDRVRTRGSRSRGELNLVLHRGEVEQLEAGWSFMHACNVTGKPVPGAAALLEHLRLSDLDYNHRKNGGKLLQKNAGNLFKRVQEFGRRRMADPYYLSLGAANASSYDNPTSTFVRGELSQNTGEVDTKLSSAM</sequence>
<feature type="compositionally biased region" description="Low complexity" evidence="1">
    <location>
        <begin position="585"/>
        <end position="594"/>
    </location>
</feature>
<evidence type="ECO:0008006" key="4">
    <source>
        <dbReference type="Google" id="ProtNLM"/>
    </source>
</evidence>
<dbReference type="Proteomes" id="UP001648503">
    <property type="component" value="Unassembled WGS sequence"/>
</dbReference>
<organism evidence="2 3">
    <name type="scientific">Batrachochytrium salamandrivorans</name>
    <dbReference type="NCBI Taxonomy" id="1357716"/>
    <lineage>
        <taxon>Eukaryota</taxon>
        <taxon>Fungi</taxon>
        <taxon>Fungi incertae sedis</taxon>
        <taxon>Chytridiomycota</taxon>
        <taxon>Chytridiomycota incertae sedis</taxon>
        <taxon>Chytridiomycetes</taxon>
        <taxon>Rhizophydiales</taxon>
        <taxon>Rhizophydiales incertae sedis</taxon>
        <taxon>Batrachochytrium</taxon>
    </lineage>
</organism>
<reference evidence="2 3" key="1">
    <citation type="submission" date="2021-02" db="EMBL/GenBank/DDBJ databases">
        <title>Variation within the Batrachochytrium salamandrivorans European outbreak.</title>
        <authorList>
            <person name="Kelly M."/>
            <person name="Pasmans F."/>
            <person name="Shea T.P."/>
            <person name="Munoz J.F."/>
            <person name="Carranza S."/>
            <person name="Cuomo C.A."/>
            <person name="Martel A."/>
        </authorList>
    </citation>
    <scope>NUCLEOTIDE SEQUENCE [LARGE SCALE GENOMIC DNA]</scope>
    <source>
        <strain evidence="2 3">AMFP18/2</strain>
    </source>
</reference>
<dbReference type="EMBL" id="JAFCIX010000351">
    <property type="protein sequence ID" value="KAH6593581.1"/>
    <property type="molecule type" value="Genomic_DNA"/>
</dbReference>
<proteinExistence type="predicted"/>
<feature type="region of interest" description="Disordered" evidence="1">
    <location>
        <begin position="382"/>
        <end position="401"/>
    </location>
</feature>
<feature type="region of interest" description="Disordered" evidence="1">
    <location>
        <begin position="224"/>
        <end position="246"/>
    </location>
</feature>
<keyword evidence="3" id="KW-1185">Reference proteome</keyword>
<gene>
    <name evidence="2" type="ORF">BASA50_007250</name>
</gene>
<protein>
    <recommendedName>
        <fullName evidence="4">DEP domain-containing protein</fullName>
    </recommendedName>
</protein>
<evidence type="ECO:0000256" key="1">
    <source>
        <dbReference type="SAM" id="MobiDB-lite"/>
    </source>
</evidence>